<evidence type="ECO:0000256" key="3">
    <source>
        <dbReference type="RuleBase" id="RU362118"/>
    </source>
</evidence>
<evidence type="ECO:0000313" key="4">
    <source>
        <dbReference type="EMBL" id="KZZ99397.1"/>
    </source>
</evidence>
<keyword evidence="5" id="KW-1185">Reference proteome</keyword>
<dbReference type="InterPro" id="IPR015421">
    <property type="entry name" value="PyrdxlP-dep_Trfase_major"/>
</dbReference>
<dbReference type="InterPro" id="IPR000277">
    <property type="entry name" value="Cys/Met-Metab_PyrdxlP-dep_enz"/>
</dbReference>
<dbReference type="AlphaFoldDB" id="A0A168F2B0"/>
<organism evidence="4 5">
    <name type="scientific">Moelleriella libera RCEF 2490</name>
    <dbReference type="NCBI Taxonomy" id="1081109"/>
    <lineage>
        <taxon>Eukaryota</taxon>
        <taxon>Fungi</taxon>
        <taxon>Dikarya</taxon>
        <taxon>Ascomycota</taxon>
        <taxon>Pezizomycotina</taxon>
        <taxon>Sordariomycetes</taxon>
        <taxon>Hypocreomycetidae</taxon>
        <taxon>Hypocreales</taxon>
        <taxon>Clavicipitaceae</taxon>
        <taxon>Moelleriella</taxon>
    </lineage>
</organism>
<evidence type="ECO:0000256" key="2">
    <source>
        <dbReference type="ARBA" id="ARBA00022898"/>
    </source>
</evidence>
<gene>
    <name evidence="4" type="ORF">AAL_01969</name>
</gene>
<dbReference type="InterPro" id="IPR051750">
    <property type="entry name" value="Trans-sulfuration_enzymes"/>
</dbReference>
<dbReference type="STRING" id="1081109.A0A168F2B0"/>
<dbReference type="Pfam" id="PF01053">
    <property type="entry name" value="Cys_Met_Meta_PP"/>
    <property type="match status" value="1"/>
</dbReference>
<dbReference type="EMBL" id="AZGY01000003">
    <property type="protein sequence ID" value="KZZ99397.1"/>
    <property type="molecule type" value="Genomic_DNA"/>
</dbReference>
<dbReference type="InterPro" id="IPR015424">
    <property type="entry name" value="PyrdxlP-dep_Trfase"/>
</dbReference>
<dbReference type="Proteomes" id="UP000078544">
    <property type="component" value="Unassembled WGS sequence"/>
</dbReference>
<evidence type="ECO:0000313" key="5">
    <source>
        <dbReference type="Proteomes" id="UP000078544"/>
    </source>
</evidence>
<dbReference type="PANTHER" id="PTHR42699:SF1">
    <property type="entry name" value="CYSTATHIONINE GAMMA-SYNTHASE-RELATED"/>
    <property type="match status" value="1"/>
</dbReference>
<sequence>MAIESLPKPPPLGFPVPNLPHAVSVQLPTWQDMIDFAHGKSRIRTVQQGGYPRTFLHKPVEHVHQFCLEKFGNKNETCFVFPDARYALACQKYLCCPPDGGDGLDVHDVRLISLDFDVDARRHVPADSAIANIARVTMHAVFIPADEFIKGLVFWRLTGCGIFSRQAEDMVKRLDTVSLSRGNELPDLPDQAPIPINEEINDLIRQRIADLLDRAPIEGPRPVNVSANDVYLYPSGMSAIYNLTQALLAWPGTRTVVFGFPYELTLKTQQDFAKDCTFFGFGTPNELEQFELLLSDLAARGDMIQSVWCECASNPLLRTVNLDRIRQLADRYGFVVVVDDTIGSFANVDVLGVADVVVTSLTKSFSGFADVMAGSVVVNPASRHHQHLHTAVGSIYRNCLYSADAIKLEANSRGFLPRAAIMNRNASHLVSVMHPLCSDDSPLRHIYYPSCCWSSENYRSRMRPRTADFVPGYGGLFTLEFRDVAAASAFFDSLDVCKGPSLGAHVTLAQPYVQTVFAKEKAWAAGYGLSEAIVRISVGIEASAALEKVFLKAMDAAEATQILP</sequence>
<dbReference type="GO" id="GO:0019346">
    <property type="term" value="P:transsulfuration"/>
    <property type="evidence" value="ECO:0007669"/>
    <property type="project" value="InterPro"/>
</dbReference>
<comment type="cofactor">
    <cofactor evidence="1 3">
        <name>pyridoxal 5'-phosphate</name>
        <dbReference type="ChEBI" id="CHEBI:597326"/>
    </cofactor>
</comment>
<dbReference type="InterPro" id="IPR015422">
    <property type="entry name" value="PyrdxlP-dep_Trfase_small"/>
</dbReference>
<dbReference type="OrthoDB" id="10047078at2759"/>
<comment type="similarity">
    <text evidence="3">Belongs to the trans-sulfuration enzymes family.</text>
</comment>
<dbReference type="PANTHER" id="PTHR42699">
    <property type="match status" value="1"/>
</dbReference>
<dbReference type="GO" id="GO:0030170">
    <property type="term" value="F:pyridoxal phosphate binding"/>
    <property type="evidence" value="ECO:0007669"/>
    <property type="project" value="InterPro"/>
</dbReference>
<comment type="caution">
    <text evidence="4">The sequence shown here is derived from an EMBL/GenBank/DDBJ whole genome shotgun (WGS) entry which is preliminary data.</text>
</comment>
<protein>
    <submittedName>
        <fullName evidence="4">Cys/Met metabolism, pyridoxal phosphate-dependent enzyme</fullName>
    </submittedName>
</protein>
<dbReference type="Gene3D" id="3.40.640.10">
    <property type="entry name" value="Type I PLP-dependent aspartate aminotransferase-like (Major domain)"/>
    <property type="match status" value="1"/>
</dbReference>
<name>A0A168F2B0_9HYPO</name>
<dbReference type="SUPFAM" id="SSF53383">
    <property type="entry name" value="PLP-dependent transferases"/>
    <property type="match status" value="1"/>
</dbReference>
<accession>A0A168F2B0</accession>
<dbReference type="Gene3D" id="3.90.1150.10">
    <property type="entry name" value="Aspartate Aminotransferase, domain 1"/>
    <property type="match status" value="1"/>
</dbReference>
<reference evidence="4 5" key="1">
    <citation type="journal article" date="2016" name="Genome Biol. Evol.">
        <title>Divergent and convergent evolution of fungal pathogenicity.</title>
        <authorList>
            <person name="Shang Y."/>
            <person name="Xiao G."/>
            <person name="Zheng P."/>
            <person name="Cen K."/>
            <person name="Zhan S."/>
            <person name="Wang C."/>
        </authorList>
    </citation>
    <scope>NUCLEOTIDE SEQUENCE [LARGE SCALE GENOMIC DNA]</scope>
    <source>
        <strain evidence="4 5">RCEF 2490</strain>
    </source>
</reference>
<dbReference type="GO" id="GO:0003962">
    <property type="term" value="F:cystathionine gamma-synthase activity"/>
    <property type="evidence" value="ECO:0007669"/>
    <property type="project" value="TreeGrafter"/>
</dbReference>
<evidence type="ECO:0000256" key="1">
    <source>
        <dbReference type="ARBA" id="ARBA00001933"/>
    </source>
</evidence>
<keyword evidence="2 3" id="KW-0663">Pyridoxal phosphate</keyword>
<proteinExistence type="inferred from homology"/>